<dbReference type="Proteomes" id="UP001066276">
    <property type="component" value="Chromosome 10"/>
</dbReference>
<sequence>MRRGENKPTRPLPPRSPLSVLDAALEAPPLSQCPGGPLPAAAEAPPVLSLRPTCYTNTQTKDAVSNSKYDAEDVDKEKKVFLVKKYLPGAKAHHRDEVVHAFCDTDTKQARRPQVATA</sequence>
<dbReference type="EMBL" id="JANPWB010000014">
    <property type="protein sequence ID" value="KAJ1097886.1"/>
    <property type="molecule type" value="Genomic_DNA"/>
</dbReference>
<gene>
    <name evidence="1" type="ORF">NDU88_003002</name>
</gene>
<dbReference type="AlphaFoldDB" id="A0AAV7M397"/>
<protein>
    <submittedName>
        <fullName evidence="1">Uncharacterized protein</fullName>
    </submittedName>
</protein>
<comment type="caution">
    <text evidence="1">The sequence shown here is derived from an EMBL/GenBank/DDBJ whole genome shotgun (WGS) entry which is preliminary data.</text>
</comment>
<proteinExistence type="predicted"/>
<name>A0AAV7M397_PLEWA</name>
<organism evidence="1 2">
    <name type="scientific">Pleurodeles waltl</name>
    <name type="common">Iberian ribbed newt</name>
    <dbReference type="NCBI Taxonomy" id="8319"/>
    <lineage>
        <taxon>Eukaryota</taxon>
        <taxon>Metazoa</taxon>
        <taxon>Chordata</taxon>
        <taxon>Craniata</taxon>
        <taxon>Vertebrata</taxon>
        <taxon>Euteleostomi</taxon>
        <taxon>Amphibia</taxon>
        <taxon>Batrachia</taxon>
        <taxon>Caudata</taxon>
        <taxon>Salamandroidea</taxon>
        <taxon>Salamandridae</taxon>
        <taxon>Pleurodelinae</taxon>
        <taxon>Pleurodeles</taxon>
    </lineage>
</organism>
<keyword evidence="2" id="KW-1185">Reference proteome</keyword>
<accession>A0AAV7M397</accession>
<reference evidence="1" key="1">
    <citation type="journal article" date="2022" name="bioRxiv">
        <title>Sequencing and chromosome-scale assembly of the giantPleurodeles waltlgenome.</title>
        <authorList>
            <person name="Brown T."/>
            <person name="Elewa A."/>
            <person name="Iarovenko S."/>
            <person name="Subramanian E."/>
            <person name="Araus A.J."/>
            <person name="Petzold A."/>
            <person name="Susuki M."/>
            <person name="Suzuki K.-i.T."/>
            <person name="Hayashi T."/>
            <person name="Toyoda A."/>
            <person name="Oliveira C."/>
            <person name="Osipova E."/>
            <person name="Leigh N.D."/>
            <person name="Simon A."/>
            <person name="Yun M.H."/>
        </authorList>
    </citation>
    <scope>NUCLEOTIDE SEQUENCE</scope>
    <source>
        <strain evidence="1">20211129_DDA</strain>
        <tissue evidence="1">Liver</tissue>
    </source>
</reference>
<evidence type="ECO:0000313" key="2">
    <source>
        <dbReference type="Proteomes" id="UP001066276"/>
    </source>
</evidence>
<evidence type="ECO:0000313" key="1">
    <source>
        <dbReference type="EMBL" id="KAJ1097886.1"/>
    </source>
</evidence>